<comment type="caution">
    <text evidence="3">The sequence shown here is derived from an EMBL/GenBank/DDBJ whole genome shotgun (WGS) entry which is preliminary data.</text>
</comment>
<feature type="compositionally biased region" description="Low complexity" evidence="1">
    <location>
        <begin position="63"/>
        <end position="80"/>
    </location>
</feature>
<accession>A0A848M070</accession>
<proteinExistence type="predicted"/>
<evidence type="ECO:0000313" key="3">
    <source>
        <dbReference type="EMBL" id="NMO22953.1"/>
    </source>
</evidence>
<feature type="domain" description="PEGA" evidence="2">
    <location>
        <begin position="165"/>
        <end position="233"/>
    </location>
</feature>
<dbReference type="Proteomes" id="UP000518300">
    <property type="component" value="Unassembled WGS sequence"/>
</dbReference>
<name>A0A848M070_9BACT</name>
<dbReference type="AlphaFoldDB" id="A0A848M070"/>
<evidence type="ECO:0000256" key="1">
    <source>
        <dbReference type="SAM" id="MobiDB-lite"/>
    </source>
</evidence>
<evidence type="ECO:0000259" key="2">
    <source>
        <dbReference type="Pfam" id="PF08308"/>
    </source>
</evidence>
<dbReference type="EMBL" id="JABBJJ010000501">
    <property type="protein sequence ID" value="NMO22953.1"/>
    <property type="molecule type" value="Genomic_DNA"/>
</dbReference>
<dbReference type="RefSeq" id="WP_169352068.1">
    <property type="nucleotide sequence ID" value="NZ_JABBJJ010000501.1"/>
</dbReference>
<sequence>MNNEPTPSGGKPVYDGAEGDTWNKSLMRRTEELSHVQAQAGAVQTRAPAPSEPRGGPGPGTPLPRAGAAQRGAQVARALPQRPPPAPVRPLASALRLGSAAFALMAAALLVFPEFQQRLSRDSGDVTPESAPQEQTLAPRFDAAAPVRVGEVREQHAPIQGASLLMAESEPSGVTVSVDGVKQGTTPLSVTLICTPGASMHVKFVRKGYDTVEHVTVCRADTMTELSTRLRKARSGAKP</sequence>
<gene>
    <name evidence="3" type="ORF">HG543_50065</name>
</gene>
<dbReference type="InterPro" id="IPR013229">
    <property type="entry name" value="PEGA"/>
</dbReference>
<dbReference type="Pfam" id="PF08308">
    <property type="entry name" value="PEGA"/>
    <property type="match status" value="1"/>
</dbReference>
<evidence type="ECO:0000313" key="4">
    <source>
        <dbReference type="Proteomes" id="UP000518300"/>
    </source>
</evidence>
<reference evidence="3 4" key="1">
    <citation type="submission" date="2020-04" db="EMBL/GenBank/DDBJ databases">
        <title>Draft genome of Pyxidicoccus fallax type strain.</title>
        <authorList>
            <person name="Whitworth D.E."/>
        </authorList>
    </citation>
    <scope>NUCLEOTIDE SEQUENCE [LARGE SCALE GENOMIC DNA]</scope>
    <source>
        <strain evidence="3 4">DSM 14698</strain>
    </source>
</reference>
<organism evidence="3 4">
    <name type="scientific">Pyxidicoccus fallax</name>
    <dbReference type="NCBI Taxonomy" id="394095"/>
    <lineage>
        <taxon>Bacteria</taxon>
        <taxon>Pseudomonadati</taxon>
        <taxon>Myxococcota</taxon>
        <taxon>Myxococcia</taxon>
        <taxon>Myxococcales</taxon>
        <taxon>Cystobacterineae</taxon>
        <taxon>Myxococcaceae</taxon>
        <taxon>Pyxidicoccus</taxon>
    </lineage>
</organism>
<protein>
    <submittedName>
        <fullName evidence="3">PEGA domain-containing protein</fullName>
    </submittedName>
</protein>
<keyword evidence="4" id="KW-1185">Reference proteome</keyword>
<feature type="region of interest" description="Disordered" evidence="1">
    <location>
        <begin position="1"/>
        <end position="87"/>
    </location>
</feature>